<feature type="transmembrane region" description="Helical" evidence="6">
    <location>
        <begin position="360"/>
        <end position="382"/>
    </location>
</feature>
<dbReference type="Pfam" id="PF12698">
    <property type="entry name" value="ABC2_membrane_3"/>
    <property type="match status" value="1"/>
</dbReference>
<dbReference type="RefSeq" id="WP_350275713.1">
    <property type="nucleotide sequence ID" value="NZ_CP158165.1"/>
</dbReference>
<keyword evidence="5 6" id="KW-0472">Membrane</keyword>
<comment type="subcellular location">
    <subcellularLocation>
        <location evidence="1">Cell membrane</location>
        <topology evidence="1">Multi-pass membrane protein</topology>
    </subcellularLocation>
</comment>
<feature type="domain" description="ABC-2 type transporter transmembrane" evidence="7">
    <location>
        <begin position="20"/>
        <end position="379"/>
    </location>
</feature>
<evidence type="ECO:0000256" key="1">
    <source>
        <dbReference type="ARBA" id="ARBA00004651"/>
    </source>
</evidence>
<accession>A0AAU7T7P5</accession>
<evidence type="ECO:0000256" key="6">
    <source>
        <dbReference type="SAM" id="Phobius"/>
    </source>
</evidence>
<sequence length="387" mass="40251">MYTALVIAAKDLRQRFRDRSALVLGFVAPIAVAALMSFAFSGVENFHADVALVDNDRGRIAIALRTALTGPDLSGVLTIRDADDEAGARRMIDDGDAGAALVVPRGFSAAAVGDEPIGLRVLADPDEPLQAEVARAVADAYVTQLNADRLSVHTALAAGVPRSRADELAAAVAGLRLPESLEARATGYRQLTTASYYAPAMGIMFVLFAIGFTARGYFVEGRSGTLERIGAAPLRRGVVLLGKSLAAFVYSVVSLGTLAVVSSVAFGARWGPILPAAALIVAFSAVLVALTALVVAVARTERQADGFATIVTFVLLLLGGNFVLLSQAPETLRRLALLTPNGWTLRGFTDLATGAAATSAIRPALIILGMAAALGALATLIARWRSV</sequence>
<feature type="transmembrane region" description="Helical" evidence="6">
    <location>
        <begin position="307"/>
        <end position="328"/>
    </location>
</feature>
<dbReference type="PANTHER" id="PTHR30294:SF38">
    <property type="entry name" value="TRANSPORT PERMEASE PROTEIN"/>
    <property type="match status" value="1"/>
</dbReference>
<dbReference type="GO" id="GO:0005886">
    <property type="term" value="C:plasma membrane"/>
    <property type="evidence" value="ECO:0007669"/>
    <property type="project" value="UniProtKB-SubCell"/>
</dbReference>
<gene>
    <name evidence="8" type="ORF">ABN611_30445</name>
</gene>
<proteinExistence type="predicted"/>
<dbReference type="AlphaFoldDB" id="A0AAU7T7P5"/>
<dbReference type="GO" id="GO:0140359">
    <property type="term" value="F:ABC-type transporter activity"/>
    <property type="evidence" value="ECO:0007669"/>
    <property type="project" value="InterPro"/>
</dbReference>
<feature type="transmembrane region" description="Helical" evidence="6">
    <location>
        <begin position="273"/>
        <end position="295"/>
    </location>
</feature>
<dbReference type="PANTHER" id="PTHR30294">
    <property type="entry name" value="MEMBRANE COMPONENT OF ABC TRANSPORTER YHHJ-RELATED"/>
    <property type="match status" value="1"/>
</dbReference>
<evidence type="ECO:0000256" key="5">
    <source>
        <dbReference type="ARBA" id="ARBA00023136"/>
    </source>
</evidence>
<keyword evidence="4 6" id="KW-1133">Transmembrane helix</keyword>
<evidence type="ECO:0000256" key="2">
    <source>
        <dbReference type="ARBA" id="ARBA00022475"/>
    </source>
</evidence>
<protein>
    <submittedName>
        <fullName evidence="8">ABC transporter permease</fullName>
    </submittedName>
</protein>
<evidence type="ECO:0000259" key="7">
    <source>
        <dbReference type="Pfam" id="PF12698"/>
    </source>
</evidence>
<dbReference type="InterPro" id="IPR013525">
    <property type="entry name" value="ABC2_TM"/>
</dbReference>
<evidence type="ECO:0000313" key="8">
    <source>
        <dbReference type="EMBL" id="XBV22874.1"/>
    </source>
</evidence>
<dbReference type="Gene3D" id="3.40.1710.10">
    <property type="entry name" value="abc type-2 transporter like domain"/>
    <property type="match status" value="1"/>
</dbReference>
<evidence type="ECO:0000256" key="4">
    <source>
        <dbReference type="ARBA" id="ARBA00022989"/>
    </source>
</evidence>
<keyword evidence="3 6" id="KW-0812">Transmembrane</keyword>
<reference evidence="8" key="1">
    <citation type="submission" date="2024-06" db="EMBL/GenBank/DDBJ databases">
        <title>Kribbella sp. strain HUAS MG21 genome sequences.</title>
        <authorList>
            <person name="Mo P."/>
        </authorList>
    </citation>
    <scope>NUCLEOTIDE SEQUENCE</scope>
    <source>
        <strain evidence="8">HUAS MG21</strain>
    </source>
</reference>
<name>A0AAU7T7P5_9ACTN</name>
<dbReference type="InterPro" id="IPR051449">
    <property type="entry name" value="ABC-2_transporter_component"/>
</dbReference>
<dbReference type="EMBL" id="CP158165">
    <property type="protein sequence ID" value="XBV22874.1"/>
    <property type="molecule type" value="Genomic_DNA"/>
</dbReference>
<feature type="transmembrane region" description="Helical" evidence="6">
    <location>
        <begin position="238"/>
        <end position="261"/>
    </location>
</feature>
<organism evidence="8">
    <name type="scientific">Kribbella sp. HUAS MG21</name>
    <dbReference type="NCBI Taxonomy" id="3160966"/>
    <lineage>
        <taxon>Bacteria</taxon>
        <taxon>Bacillati</taxon>
        <taxon>Actinomycetota</taxon>
        <taxon>Actinomycetes</taxon>
        <taxon>Propionibacteriales</taxon>
        <taxon>Kribbellaceae</taxon>
        <taxon>Kribbella</taxon>
    </lineage>
</organism>
<feature type="transmembrane region" description="Helical" evidence="6">
    <location>
        <begin position="196"/>
        <end position="218"/>
    </location>
</feature>
<keyword evidence="2" id="KW-1003">Cell membrane</keyword>
<feature type="transmembrane region" description="Helical" evidence="6">
    <location>
        <begin position="21"/>
        <end position="40"/>
    </location>
</feature>
<evidence type="ECO:0000256" key="3">
    <source>
        <dbReference type="ARBA" id="ARBA00022692"/>
    </source>
</evidence>